<feature type="chain" id="PRO_5035988896" description="Secreted protein" evidence="2">
    <location>
        <begin position="28"/>
        <end position="230"/>
    </location>
</feature>
<feature type="region of interest" description="Disordered" evidence="1">
    <location>
        <begin position="177"/>
        <end position="209"/>
    </location>
</feature>
<reference evidence="3 5" key="1">
    <citation type="submission" date="2015-04" db="EMBL/GenBank/DDBJ databases">
        <title>Draft genome sequence of Rathayibacter toxicus strain FH-142 (AKA 70134 or CS 32), a Western Australian isolate.</title>
        <authorList>
            <consortium name="Consortium for Microbial Forensics and Genomics (microFORGE)"/>
            <person name="Knight B.M."/>
            <person name="Roberts D.P."/>
            <person name="Lin D."/>
            <person name="Hari K."/>
            <person name="Fletcher J."/>
            <person name="Melcher U."/>
            <person name="Blagden T."/>
            <person name="Luster D.G."/>
            <person name="Sechler A.J."/>
            <person name="Schneider W.L."/>
            <person name="Winegar R.A."/>
        </authorList>
    </citation>
    <scope>NUCLEOTIDE SEQUENCE [LARGE SCALE GENOMIC DNA]</scope>
    <source>
        <strain evidence="3 5">FH142</strain>
    </source>
</reference>
<dbReference type="GeneID" id="93667849"/>
<dbReference type="PATRIC" id="fig|145458.7.peg.611"/>
<dbReference type="OrthoDB" id="4743268at2"/>
<dbReference type="RefSeq" id="WP_027692604.1">
    <property type="nucleotide sequence ID" value="NZ_CP010848.1"/>
</dbReference>
<dbReference type="Proteomes" id="UP000237966">
    <property type="component" value="Unassembled WGS sequence"/>
</dbReference>
<protein>
    <recommendedName>
        <fullName evidence="7">Secreted protein</fullName>
    </recommendedName>
</protein>
<dbReference type="KEGG" id="rtx:TI83_02580"/>
<reference evidence="4 6" key="2">
    <citation type="submission" date="2018-02" db="EMBL/GenBank/DDBJ databases">
        <title>Bacteriophage NCPPB3778 and a type I-E CRISPR drive the evolution of the US Biological Select Agent, Rathayibacter toxicus.</title>
        <authorList>
            <person name="Davis E.W.II."/>
            <person name="Tabima J.F."/>
            <person name="Weisberg A.J."/>
            <person name="Lopes L.D."/>
            <person name="Wiseman M.S."/>
            <person name="Wiseman M.S."/>
            <person name="Pupko T."/>
            <person name="Belcher M.S."/>
            <person name="Sechler A.J."/>
            <person name="Tancos M.A."/>
            <person name="Schroeder B.K."/>
            <person name="Murray T.D."/>
            <person name="Luster D.G."/>
            <person name="Schneider W.L."/>
            <person name="Rogers E."/>
            <person name="Andreote F.D."/>
            <person name="Grunwald N.J."/>
            <person name="Putnam M.L."/>
            <person name="Chang J.H."/>
        </authorList>
    </citation>
    <scope>NUCLEOTIDE SEQUENCE [LARGE SCALE GENOMIC DNA]</scope>
    <source>
        <strain evidence="4 6">FH99</strain>
    </source>
</reference>
<evidence type="ECO:0000256" key="2">
    <source>
        <dbReference type="SAM" id="SignalP"/>
    </source>
</evidence>
<dbReference type="AlphaFoldDB" id="A0A0C5BDU5"/>
<evidence type="ECO:0008006" key="7">
    <source>
        <dbReference type="Google" id="ProtNLM"/>
    </source>
</evidence>
<dbReference type="EMBL" id="LBFI01000024">
    <property type="protein sequence ID" value="KKM46158.1"/>
    <property type="molecule type" value="Genomic_DNA"/>
</dbReference>
<evidence type="ECO:0000313" key="5">
    <source>
        <dbReference type="Proteomes" id="UP000052979"/>
    </source>
</evidence>
<keyword evidence="2" id="KW-0732">Signal</keyword>
<dbReference type="KEGG" id="rtc:APU90_03890"/>
<evidence type="ECO:0000256" key="1">
    <source>
        <dbReference type="SAM" id="MobiDB-lite"/>
    </source>
</evidence>
<organism evidence="3 5">
    <name type="scientific">Rathayibacter toxicus</name>
    <dbReference type="NCBI Taxonomy" id="145458"/>
    <lineage>
        <taxon>Bacteria</taxon>
        <taxon>Bacillati</taxon>
        <taxon>Actinomycetota</taxon>
        <taxon>Actinomycetes</taxon>
        <taxon>Micrococcales</taxon>
        <taxon>Microbacteriaceae</taxon>
        <taxon>Rathayibacter</taxon>
    </lineage>
</organism>
<dbReference type="EMBL" id="PSWU01000004">
    <property type="protein sequence ID" value="PPI16267.1"/>
    <property type="molecule type" value="Genomic_DNA"/>
</dbReference>
<sequence>MTSGSRSWILALVAASVSLIIATPAQAAQPPAGYPTSQVMAIVSNPAYGEIPIRRGFYDADSNRGFGMDKAWHKHNITSLNAQQIIMASPNGSEQGNGNIDLHTYVGYYRCPENQGSCTLQTQILVHGIDAPNTANYISGWPVDGTVGLLTAYCDNDDRAKDCPNWVTYSLDHPGAENPYAPNALGTQATGQEHTPAPTSPDSAPLRRTKGVRADKFAYSYQPLAPTISK</sequence>
<accession>A0A0C5BDU5</accession>
<evidence type="ECO:0000313" key="3">
    <source>
        <dbReference type="EMBL" id="KKM46158.1"/>
    </source>
</evidence>
<dbReference type="Proteomes" id="UP000052979">
    <property type="component" value="Unassembled WGS sequence"/>
</dbReference>
<name>A0A0C5BDU5_9MICO</name>
<keyword evidence="5" id="KW-1185">Reference proteome</keyword>
<gene>
    <name evidence="4" type="ORF">C5C51_02355</name>
    <name evidence="3" type="ORF">VT73_03605</name>
</gene>
<comment type="caution">
    <text evidence="3">The sequence shown here is derived from an EMBL/GenBank/DDBJ whole genome shotgun (WGS) entry which is preliminary data.</text>
</comment>
<evidence type="ECO:0000313" key="6">
    <source>
        <dbReference type="Proteomes" id="UP000237966"/>
    </source>
</evidence>
<feature type="signal peptide" evidence="2">
    <location>
        <begin position="1"/>
        <end position="27"/>
    </location>
</feature>
<evidence type="ECO:0000313" key="4">
    <source>
        <dbReference type="EMBL" id="PPI16267.1"/>
    </source>
</evidence>
<proteinExistence type="predicted"/>